<dbReference type="NCBIfam" id="TIGR00093">
    <property type="entry name" value="pseudouridine synthase"/>
    <property type="match status" value="1"/>
</dbReference>
<keyword evidence="2 4" id="KW-0413">Isomerase</keyword>
<evidence type="ECO:0000256" key="3">
    <source>
        <dbReference type="PROSITE-ProRule" id="PRU00182"/>
    </source>
</evidence>
<name>A0ABU7WXE5_9ACTN</name>
<comment type="caution">
    <text evidence="7">The sequence shown here is derived from an EMBL/GenBank/DDBJ whole genome shotgun (WGS) entry which is preliminary data.</text>
</comment>
<dbReference type="SUPFAM" id="SSF55174">
    <property type="entry name" value="Alpha-L RNA-binding motif"/>
    <property type="match status" value="1"/>
</dbReference>
<accession>A0ABU7WXE5</accession>
<dbReference type="CDD" id="cd00165">
    <property type="entry name" value="S4"/>
    <property type="match status" value="1"/>
</dbReference>
<feature type="compositionally biased region" description="Basic and acidic residues" evidence="5">
    <location>
        <begin position="122"/>
        <end position="134"/>
    </location>
</feature>
<dbReference type="RefSeq" id="WP_331788020.1">
    <property type="nucleotide sequence ID" value="NZ_JAVFKM010000012.1"/>
</dbReference>
<sequence length="391" mass="42652">MRSSGRNNRDTGRGNYRGAGNKKDEKQQRAGRPRPEERRYDVGEGGPGRGDGGRGGSGGRGGQSGGGQGGRGGAPERDGERRGRGAAARGGAKGGPRTSPKSGGKPGGKGPQQRGRGQAPARPREYDAQVEERNRARHNKPQIKTPKTFGDQEGERLQKVLARAGMGSRRACEELIDQARVEVNGQIVMEQGVRVDPEKDEVKVDGLTVATQSYLFFALNKPAGVVSTMEDPDGRQCLGDYVTNRETRLFHVGRLDTETEGIILLTNHGELAHRLTHPRYGVKKTYLAAIQGPLPRDLGKQLKDGIQLEDGYARADHFRVVENTGKNYLVEVSLHEGRKHIVRRMLAEAGFPVDKLVRTAFGPIALGDQKSGWLRRMTNTEVGMLMREVEL</sequence>
<comment type="similarity">
    <text evidence="1 4">Belongs to the pseudouridine synthase RsuA family.</text>
</comment>
<keyword evidence="8" id="KW-1185">Reference proteome</keyword>
<dbReference type="PROSITE" id="PS50889">
    <property type="entry name" value="S4"/>
    <property type="match status" value="1"/>
</dbReference>
<evidence type="ECO:0000256" key="1">
    <source>
        <dbReference type="ARBA" id="ARBA00008348"/>
    </source>
</evidence>
<proteinExistence type="inferred from homology"/>
<dbReference type="EMBL" id="JAVFKM010000012">
    <property type="protein sequence ID" value="MEF3116191.1"/>
    <property type="molecule type" value="Genomic_DNA"/>
</dbReference>
<dbReference type="PROSITE" id="PS01149">
    <property type="entry name" value="PSI_RSU"/>
    <property type="match status" value="1"/>
</dbReference>
<dbReference type="InterPro" id="IPR036986">
    <property type="entry name" value="S4_RNA-bd_sf"/>
</dbReference>
<dbReference type="PANTHER" id="PTHR47683">
    <property type="entry name" value="PSEUDOURIDINE SYNTHASE FAMILY PROTEIN-RELATED"/>
    <property type="match status" value="1"/>
</dbReference>
<gene>
    <name evidence="7" type="ORF">RB636_23705</name>
</gene>
<dbReference type="Proteomes" id="UP001348265">
    <property type="component" value="Unassembled WGS sequence"/>
</dbReference>
<evidence type="ECO:0000259" key="6">
    <source>
        <dbReference type="SMART" id="SM00363"/>
    </source>
</evidence>
<dbReference type="GO" id="GO:0016853">
    <property type="term" value="F:isomerase activity"/>
    <property type="evidence" value="ECO:0007669"/>
    <property type="project" value="UniProtKB-KW"/>
</dbReference>
<evidence type="ECO:0000256" key="4">
    <source>
        <dbReference type="RuleBase" id="RU003887"/>
    </source>
</evidence>
<dbReference type="Gene3D" id="3.30.2350.10">
    <property type="entry name" value="Pseudouridine synthase"/>
    <property type="match status" value="1"/>
</dbReference>
<dbReference type="Pfam" id="PF01479">
    <property type="entry name" value="S4"/>
    <property type="match status" value="1"/>
</dbReference>
<dbReference type="CDD" id="cd02870">
    <property type="entry name" value="PseudoU_synth_RsuA_like"/>
    <property type="match status" value="1"/>
</dbReference>
<evidence type="ECO:0000256" key="5">
    <source>
        <dbReference type="SAM" id="MobiDB-lite"/>
    </source>
</evidence>
<dbReference type="InterPro" id="IPR018496">
    <property type="entry name" value="PsdUridine_synth_RsuA/RluB_CS"/>
</dbReference>
<evidence type="ECO:0000313" key="8">
    <source>
        <dbReference type="Proteomes" id="UP001348265"/>
    </source>
</evidence>
<protein>
    <recommendedName>
        <fullName evidence="4">Pseudouridine synthase</fullName>
        <ecNumber evidence="4">5.4.99.-</ecNumber>
    </recommendedName>
</protein>
<keyword evidence="3" id="KW-0694">RNA-binding</keyword>
<dbReference type="InterPro" id="IPR020103">
    <property type="entry name" value="PsdUridine_synth_cat_dom_sf"/>
</dbReference>
<organism evidence="7 8">
    <name type="scientific">Streptomyces chrestomyceticus</name>
    <dbReference type="NCBI Taxonomy" id="68185"/>
    <lineage>
        <taxon>Bacteria</taxon>
        <taxon>Bacillati</taxon>
        <taxon>Actinomycetota</taxon>
        <taxon>Actinomycetes</taxon>
        <taxon>Kitasatosporales</taxon>
        <taxon>Streptomycetaceae</taxon>
        <taxon>Streptomyces</taxon>
    </lineage>
</organism>
<dbReference type="SUPFAM" id="SSF55120">
    <property type="entry name" value="Pseudouridine synthase"/>
    <property type="match status" value="1"/>
</dbReference>
<feature type="compositionally biased region" description="Gly residues" evidence="5">
    <location>
        <begin position="43"/>
        <end position="73"/>
    </location>
</feature>
<evidence type="ECO:0000256" key="2">
    <source>
        <dbReference type="ARBA" id="ARBA00023235"/>
    </source>
</evidence>
<dbReference type="InterPro" id="IPR006145">
    <property type="entry name" value="PsdUridine_synth_RsuA/RluA"/>
</dbReference>
<feature type="compositionally biased region" description="Basic and acidic residues" evidence="5">
    <location>
        <begin position="74"/>
        <end position="83"/>
    </location>
</feature>
<dbReference type="InterPro" id="IPR002942">
    <property type="entry name" value="S4_RNA-bd"/>
</dbReference>
<feature type="compositionally biased region" description="Basic and acidic residues" evidence="5">
    <location>
        <begin position="21"/>
        <end position="42"/>
    </location>
</feature>
<feature type="compositionally biased region" description="Low complexity" evidence="5">
    <location>
        <begin position="85"/>
        <end position="103"/>
    </location>
</feature>
<reference evidence="7 8" key="1">
    <citation type="submission" date="2023-08" db="EMBL/GenBank/DDBJ databases">
        <authorList>
            <person name="Sharma P."/>
            <person name="Verma V."/>
            <person name="Mohan M.K."/>
            <person name="Dubey A.K."/>
        </authorList>
    </citation>
    <scope>NUCLEOTIDE SEQUENCE [LARGE SCALE GENOMIC DNA]</scope>
    <source>
        <strain evidence="7 8">ADP4</strain>
    </source>
</reference>
<dbReference type="Pfam" id="PF00849">
    <property type="entry name" value="PseudoU_synth_2"/>
    <property type="match status" value="1"/>
</dbReference>
<dbReference type="InterPro" id="IPR050343">
    <property type="entry name" value="RsuA_PseudoU_synthase"/>
</dbReference>
<feature type="region of interest" description="Disordered" evidence="5">
    <location>
        <begin position="1"/>
        <end position="154"/>
    </location>
</feature>
<dbReference type="InterPro" id="IPR000748">
    <property type="entry name" value="PsdUridine_synth_RsuA/RluB/E/F"/>
</dbReference>
<evidence type="ECO:0000313" key="7">
    <source>
        <dbReference type="EMBL" id="MEF3116191.1"/>
    </source>
</evidence>
<dbReference type="SMART" id="SM00363">
    <property type="entry name" value="S4"/>
    <property type="match status" value="1"/>
</dbReference>
<dbReference type="EC" id="5.4.99.-" evidence="4"/>
<dbReference type="PANTHER" id="PTHR47683:SF2">
    <property type="entry name" value="RNA-BINDING S4 DOMAIN-CONTAINING PROTEIN"/>
    <property type="match status" value="1"/>
</dbReference>
<feature type="domain" description="RNA-binding S4" evidence="6">
    <location>
        <begin position="155"/>
        <end position="216"/>
    </location>
</feature>
<dbReference type="Gene3D" id="3.10.290.10">
    <property type="entry name" value="RNA-binding S4 domain"/>
    <property type="match status" value="1"/>
</dbReference>
<feature type="compositionally biased region" description="Low complexity" evidence="5">
    <location>
        <begin position="111"/>
        <end position="121"/>
    </location>
</feature>